<comment type="caution">
    <text evidence="6">The sequence shown here is derived from an EMBL/GenBank/DDBJ whole genome shotgun (WGS) entry which is preliminary data.</text>
</comment>
<feature type="domain" description="OmpA-like" evidence="5">
    <location>
        <begin position="300"/>
        <end position="416"/>
    </location>
</feature>
<dbReference type="InterPro" id="IPR006665">
    <property type="entry name" value="OmpA-like"/>
</dbReference>
<proteinExistence type="predicted"/>
<dbReference type="PRINTS" id="PR01021">
    <property type="entry name" value="OMPADOMAIN"/>
</dbReference>
<gene>
    <name evidence="6" type="ORF">G9H61_00670</name>
</gene>
<dbReference type="InterPro" id="IPR011042">
    <property type="entry name" value="6-blade_b-propeller_TolB-like"/>
</dbReference>
<dbReference type="PANTHER" id="PTHR30329:SF21">
    <property type="entry name" value="LIPOPROTEIN YIAD-RELATED"/>
    <property type="match status" value="1"/>
</dbReference>
<keyword evidence="7" id="KW-1185">Reference proteome</keyword>
<dbReference type="EMBL" id="JAANOH010000001">
    <property type="protein sequence ID" value="MCZ2473941.1"/>
    <property type="molecule type" value="Genomic_DNA"/>
</dbReference>
<evidence type="ECO:0000256" key="4">
    <source>
        <dbReference type="PROSITE-ProRule" id="PRU00473"/>
    </source>
</evidence>
<dbReference type="SUPFAM" id="SSF103088">
    <property type="entry name" value="OmpA-like"/>
    <property type="match status" value="1"/>
</dbReference>
<evidence type="ECO:0000256" key="1">
    <source>
        <dbReference type="ARBA" id="ARBA00004442"/>
    </source>
</evidence>
<dbReference type="InterPro" id="IPR006664">
    <property type="entry name" value="OMP_bac"/>
</dbReference>
<comment type="subcellular location">
    <subcellularLocation>
        <location evidence="1">Cell outer membrane</location>
    </subcellularLocation>
</comment>
<dbReference type="Pfam" id="PF00691">
    <property type="entry name" value="OmpA"/>
    <property type="match status" value="1"/>
</dbReference>
<dbReference type="Proteomes" id="UP001321186">
    <property type="component" value="Unassembled WGS sequence"/>
</dbReference>
<dbReference type="Gene3D" id="3.30.1330.60">
    <property type="entry name" value="OmpA-like domain"/>
    <property type="match status" value="1"/>
</dbReference>
<reference evidence="6 7" key="1">
    <citation type="submission" date="2020-03" db="EMBL/GenBank/DDBJ databases">
        <authorList>
            <person name="Pitt A."/>
            <person name="Hahn M.W."/>
        </authorList>
    </citation>
    <scope>NUCLEOTIDE SEQUENCE [LARGE SCALE GENOMIC DNA]</scope>
    <source>
        <strain evidence="6 7">5A-MARBSE</strain>
    </source>
</reference>
<keyword evidence="3" id="KW-0998">Cell outer membrane</keyword>
<dbReference type="RefSeq" id="WP_269009185.1">
    <property type="nucleotide sequence ID" value="NZ_JAANOH010000001.1"/>
</dbReference>
<sequence>MLAAWIFSFSLWGLSSDSLTSAPITELNLQKAQYFPHYSPARKELFFTSRGNQSDEELQVATWNGEKFIQPQAITSLNQDTNEGTATLSQDGNTVLFSGCEYRNSFGGCDLYESNWVNGGWTKPRNLGILINSHDWEGQPYLSQDGKKLYFSSDRPGGQGKRDLWMSEKDAQGRWKMAKNLGAPINSPSDEQGPYYLEKRDVLLFSSDKKGGKGGLDFYQSLFESGQWTLPKNVLELNSSGNEAGICLGINENEYFISRNKVGQVTEEELHRIIIPHSIWLEKKVIAIQVEPKVIEVPKIKFQDVSFDDIQFASNQWTIPTPIPTSLIKLVKFLNENPQQKIEIRGHTDEVGQAKSNQILSEKRANTIKTYLVNQGIDASRILTKGLSFLKPKIATNQTEARKWNRRIEIVLLRDKVE</sequence>
<evidence type="ECO:0000313" key="7">
    <source>
        <dbReference type="Proteomes" id="UP001321186"/>
    </source>
</evidence>
<dbReference type="CDD" id="cd07185">
    <property type="entry name" value="OmpA_C-like"/>
    <property type="match status" value="1"/>
</dbReference>
<dbReference type="PANTHER" id="PTHR30329">
    <property type="entry name" value="STATOR ELEMENT OF FLAGELLAR MOTOR COMPLEX"/>
    <property type="match status" value="1"/>
</dbReference>
<keyword evidence="2 4" id="KW-0472">Membrane</keyword>
<evidence type="ECO:0000313" key="6">
    <source>
        <dbReference type="EMBL" id="MCZ2473941.1"/>
    </source>
</evidence>
<accession>A0ABT4JCC8</accession>
<dbReference type="InterPro" id="IPR011659">
    <property type="entry name" value="WD40"/>
</dbReference>
<evidence type="ECO:0000259" key="5">
    <source>
        <dbReference type="PROSITE" id="PS51123"/>
    </source>
</evidence>
<evidence type="ECO:0000256" key="2">
    <source>
        <dbReference type="ARBA" id="ARBA00023136"/>
    </source>
</evidence>
<organism evidence="6 7">
    <name type="scientific">Aquirufa ecclesiirivi</name>
    <dbReference type="NCBI Taxonomy" id="2715124"/>
    <lineage>
        <taxon>Bacteria</taxon>
        <taxon>Pseudomonadati</taxon>
        <taxon>Bacteroidota</taxon>
        <taxon>Cytophagia</taxon>
        <taxon>Cytophagales</taxon>
        <taxon>Flectobacillaceae</taxon>
        <taxon>Aquirufa</taxon>
    </lineage>
</organism>
<name>A0ABT4JCC8_9BACT</name>
<protein>
    <submittedName>
        <fullName evidence="6">OmpA family protein</fullName>
    </submittedName>
</protein>
<evidence type="ECO:0000256" key="3">
    <source>
        <dbReference type="ARBA" id="ARBA00023237"/>
    </source>
</evidence>
<dbReference type="PROSITE" id="PS51123">
    <property type="entry name" value="OMPA_2"/>
    <property type="match status" value="1"/>
</dbReference>
<dbReference type="Pfam" id="PF07676">
    <property type="entry name" value="PD40"/>
    <property type="match status" value="1"/>
</dbReference>
<dbReference type="InterPro" id="IPR036737">
    <property type="entry name" value="OmpA-like_sf"/>
</dbReference>
<dbReference type="SUPFAM" id="SSF82171">
    <property type="entry name" value="DPP6 N-terminal domain-like"/>
    <property type="match status" value="1"/>
</dbReference>
<dbReference type="Gene3D" id="2.120.10.30">
    <property type="entry name" value="TolB, C-terminal domain"/>
    <property type="match status" value="1"/>
</dbReference>
<dbReference type="InterPro" id="IPR050330">
    <property type="entry name" value="Bact_OuterMem_StrucFunc"/>
</dbReference>